<reference evidence="2" key="1">
    <citation type="submission" date="2020-02" db="EMBL/GenBank/DDBJ databases">
        <authorList>
            <person name="Meier V. D."/>
        </authorList>
    </citation>
    <scope>NUCLEOTIDE SEQUENCE</scope>
    <source>
        <strain evidence="2">AVDCRST_MAG26</strain>
    </source>
</reference>
<proteinExistence type="predicted"/>
<evidence type="ECO:0000313" key="2">
    <source>
        <dbReference type="EMBL" id="CAA9283840.1"/>
    </source>
</evidence>
<feature type="non-terminal residue" evidence="2">
    <location>
        <position position="52"/>
    </location>
</feature>
<feature type="non-terminal residue" evidence="2">
    <location>
        <position position="1"/>
    </location>
</feature>
<sequence length="52" mass="5387">DPFAGSWGQPTIDPDLARSRFALDHGALHPPDAQAGQPGDGGDQRLAGGHRV</sequence>
<name>A0A6J4JPB2_9CHLR</name>
<accession>A0A6J4JPB2</accession>
<feature type="region of interest" description="Disordered" evidence="1">
    <location>
        <begin position="24"/>
        <end position="52"/>
    </location>
</feature>
<dbReference type="AlphaFoldDB" id="A0A6J4JPB2"/>
<gene>
    <name evidence="2" type="ORF">AVDCRST_MAG26-3575</name>
</gene>
<dbReference type="EMBL" id="CADCTK010000835">
    <property type="protein sequence ID" value="CAA9283840.1"/>
    <property type="molecule type" value="Genomic_DNA"/>
</dbReference>
<organism evidence="2">
    <name type="scientific">uncultured Chloroflexia bacterium</name>
    <dbReference type="NCBI Taxonomy" id="1672391"/>
    <lineage>
        <taxon>Bacteria</taxon>
        <taxon>Bacillati</taxon>
        <taxon>Chloroflexota</taxon>
        <taxon>Chloroflexia</taxon>
        <taxon>environmental samples</taxon>
    </lineage>
</organism>
<evidence type="ECO:0000256" key="1">
    <source>
        <dbReference type="SAM" id="MobiDB-lite"/>
    </source>
</evidence>
<protein>
    <submittedName>
        <fullName evidence="2">Uncharacterized protein</fullName>
    </submittedName>
</protein>